<keyword evidence="3" id="KW-1185">Reference proteome</keyword>
<reference evidence="2 3" key="1">
    <citation type="submission" date="2018-12" db="EMBL/GenBank/DDBJ databases">
        <authorList>
            <person name="Toschakov S.V."/>
        </authorList>
    </citation>
    <scope>NUCLEOTIDE SEQUENCE [LARGE SCALE GENOMIC DNA]</scope>
    <source>
        <strain evidence="2 3">GM2012</strain>
    </source>
</reference>
<dbReference type="Pfam" id="PF05014">
    <property type="entry name" value="Nuc_deoxyrib_tr"/>
    <property type="match status" value="1"/>
</dbReference>
<dbReference type="InterPro" id="IPR007710">
    <property type="entry name" value="Nucleoside_deoxyribTrfase"/>
</dbReference>
<name>A0A432MHL4_9BACT</name>
<reference evidence="2 3" key="2">
    <citation type="submission" date="2019-01" db="EMBL/GenBank/DDBJ databases">
        <title>Tautonia sociabilis, a novel thermotolerant planctomycete of Isosphaeraceae family, isolated from a 4000 m deep subterranean habitat.</title>
        <authorList>
            <person name="Kovaleva O.L."/>
            <person name="Elcheninov A.G."/>
            <person name="Van Heerden E."/>
            <person name="Toshchakov S.V."/>
            <person name="Novikov A."/>
            <person name="Bonch-Osmolovskaya E.A."/>
            <person name="Kublanov I.V."/>
        </authorList>
    </citation>
    <scope>NUCLEOTIDE SEQUENCE [LARGE SCALE GENOMIC DNA]</scope>
    <source>
        <strain evidence="2 3">GM2012</strain>
    </source>
</reference>
<dbReference type="Proteomes" id="UP000280296">
    <property type="component" value="Unassembled WGS sequence"/>
</dbReference>
<dbReference type="SUPFAM" id="SSF52309">
    <property type="entry name" value="N-(deoxy)ribosyltransferase-like"/>
    <property type="match status" value="1"/>
</dbReference>
<evidence type="ECO:0000313" key="2">
    <source>
        <dbReference type="EMBL" id="RUL86313.1"/>
    </source>
</evidence>
<dbReference type="Gene3D" id="3.40.50.450">
    <property type="match status" value="1"/>
</dbReference>
<dbReference type="GO" id="GO:0009159">
    <property type="term" value="P:deoxyribonucleoside monophosphate catabolic process"/>
    <property type="evidence" value="ECO:0007669"/>
    <property type="project" value="TreeGrafter"/>
</dbReference>
<dbReference type="InterPro" id="IPR051239">
    <property type="entry name" value="2'-dNMP_N-hydrolase"/>
</dbReference>
<evidence type="ECO:0000256" key="1">
    <source>
        <dbReference type="SAM" id="MobiDB-lite"/>
    </source>
</evidence>
<gene>
    <name evidence="2" type="ORF">TsocGM_16425</name>
</gene>
<sequence length="208" mass="21741">MGPPPLLPLAFRVESARPTRPNASSCSRPRSRAGARSFPPVRSRPTLRLYLAGPLFTQAERSWNAAIASALRSAGHHVVLPQEEVQHLEAPEAGPIFRLDVEGVRSADALVAILDGADPDSGTSFECGLAFALGIPIVAVRTDFRAGGDDLPGQRLPAINLMLSEAAAAVVLLPGLSESAEDASREILKALARLGPPPSPLLGPSDAP</sequence>
<proteinExistence type="predicted"/>
<protein>
    <recommendedName>
        <fullName evidence="4">Nucleoside 2-deoxyribosyltransferase</fullName>
    </recommendedName>
</protein>
<dbReference type="PANTHER" id="PTHR15364:SF0">
    <property type="entry name" value="2'-DEOXYNUCLEOSIDE 5'-PHOSPHATE N-HYDROLASE 1"/>
    <property type="match status" value="1"/>
</dbReference>
<dbReference type="GO" id="GO:0070694">
    <property type="term" value="F:5-hydroxymethyl-dUMP N-hydrolase activity"/>
    <property type="evidence" value="ECO:0007669"/>
    <property type="project" value="TreeGrafter"/>
</dbReference>
<accession>A0A432MHL4</accession>
<evidence type="ECO:0008006" key="4">
    <source>
        <dbReference type="Google" id="ProtNLM"/>
    </source>
</evidence>
<organism evidence="2 3">
    <name type="scientific">Tautonia sociabilis</name>
    <dbReference type="NCBI Taxonomy" id="2080755"/>
    <lineage>
        <taxon>Bacteria</taxon>
        <taxon>Pseudomonadati</taxon>
        <taxon>Planctomycetota</taxon>
        <taxon>Planctomycetia</taxon>
        <taxon>Isosphaerales</taxon>
        <taxon>Isosphaeraceae</taxon>
        <taxon>Tautonia</taxon>
    </lineage>
</organism>
<dbReference type="AlphaFoldDB" id="A0A432MHL4"/>
<feature type="region of interest" description="Disordered" evidence="1">
    <location>
        <begin position="16"/>
        <end position="39"/>
    </location>
</feature>
<dbReference type="EMBL" id="RYZH01000032">
    <property type="protein sequence ID" value="RUL86313.1"/>
    <property type="molecule type" value="Genomic_DNA"/>
</dbReference>
<evidence type="ECO:0000313" key="3">
    <source>
        <dbReference type="Proteomes" id="UP000280296"/>
    </source>
</evidence>
<dbReference type="PANTHER" id="PTHR15364">
    <property type="entry name" value="2'-DEOXYNUCLEOSIDE 5'-PHOSPHATE N-HYDROLASE 1"/>
    <property type="match status" value="1"/>
</dbReference>
<comment type="caution">
    <text evidence="2">The sequence shown here is derived from an EMBL/GenBank/DDBJ whole genome shotgun (WGS) entry which is preliminary data.</text>
</comment>